<dbReference type="PANTHER" id="PTHR42948">
    <property type="entry name" value="TRANSPORTER"/>
    <property type="match status" value="1"/>
</dbReference>
<dbReference type="InterPro" id="IPR037272">
    <property type="entry name" value="SNS_sf"/>
</dbReference>
<evidence type="ECO:0000256" key="1">
    <source>
        <dbReference type="ARBA" id="ARBA00004141"/>
    </source>
</evidence>
<dbReference type="PANTHER" id="PTHR42948:SF1">
    <property type="entry name" value="TRANSPORTER"/>
    <property type="match status" value="1"/>
</dbReference>
<keyword evidence="2" id="KW-0813">Transport</keyword>
<dbReference type="PROSITE" id="PS50267">
    <property type="entry name" value="NA_NEUROTRAN_SYMP_3"/>
    <property type="match status" value="1"/>
</dbReference>
<keyword evidence="8" id="KW-1185">Reference proteome</keyword>
<evidence type="ECO:0000256" key="4">
    <source>
        <dbReference type="ARBA" id="ARBA00022989"/>
    </source>
</evidence>
<name>A0A2Z2M655_THEPR</name>
<dbReference type="Proteomes" id="UP000250179">
    <property type="component" value="Chromosome"/>
</dbReference>
<evidence type="ECO:0000256" key="2">
    <source>
        <dbReference type="ARBA" id="ARBA00022448"/>
    </source>
</evidence>
<feature type="transmembrane region" description="Helical" evidence="6">
    <location>
        <begin position="143"/>
        <end position="163"/>
    </location>
</feature>
<feature type="transmembrane region" description="Helical" evidence="6">
    <location>
        <begin position="375"/>
        <end position="393"/>
    </location>
</feature>
<evidence type="ECO:0000313" key="8">
    <source>
        <dbReference type="Proteomes" id="UP000250179"/>
    </source>
</evidence>
<feature type="transmembrane region" description="Helical" evidence="6">
    <location>
        <begin position="342"/>
        <end position="363"/>
    </location>
</feature>
<dbReference type="PROSITE" id="PS50283">
    <property type="entry name" value="NA_SOLUT_SYMP_3"/>
    <property type="match status" value="1"/>
</dbReference>
<dbReference type="KEGG" id="tprf:A3L09_00080"/>
<dbReference type="GeneID" id="33318759"/>
<evidence type="ECO:0008006" key="9">
    <source>
        <dbReference type="Google" id="ProtNLM"/>
    </source>
</evidence>
<feature type="transmembrane region" description="Helical" evidence="6">
    <location>
        <begin position="115"/>
        <end position="136"/>
    </location>
</feature>
<organism evidence="7 8">
    <name type="scientific">Thermococcus profundus</name>
    <dbReference type="NCBI Taxonomy" id="49899"/>
    <lineage>
        <taxon>Archaea</taxon>
        <taxon>Methanobacteriati</taxon>
        <taxon>Methanobacteriota</taxon>
        <taxon>Thermococci</taxon>
        <taxon>Thermococcales</taxon>
        <taxon>Thermococcaceae</taxon>
        <taxon>Thermococcus</taxon>
    </lineage>
</organism>
<feature type="transmembrane region" description="Helical" evidence="6">
    <location>
        <begin position="39"/>
        <end position="59"/>
    </location>
</feature>
<gene>
    <name evidence="7" type="ORF">A3L09_00080</name>
</gene>
<feature type="transmembrane region" description="Helical" evidence="6">
    <location>
        <begin position="7"/>
        <end position="27"/>
    </location>
</feature>
<dbReference type="EMBL" id="CP014862">
    <property type="protein sequence ID" value="ASJ01770.1"/>
    <property type="molecule type" value="Genomic_DNA"/>
</dbReference>
<dbReference type="GO" id="GO:0022857">
    <property type="term" value="F:transmembrane transporter activity"/>
    <property type="evidence" value="ECO:0007669"/>
    <property type="project" value="InterPro"/>
</dbReference>
<protein>
    <recommendedName>
        <fullName evidence="9">Transporter</fullName>
    </recommendedName>
</protein>
<dbReference type="AlphaFoldDB" id="A0A2Z2M655"/>
<proteinExistence type="predicted"/>
<dbReference type="InterPro" id="IPR001734">
    <property type="entry name" value="Na/solute_symporter"/>
</dbReference>
<accession>A0A2Z2M655</accession>
<keyword evidence="3 6" id="KW-0812">Transmembrane</keyword>
<feature type="transmembrane region" description="Helical" evidence="6">
    <location>
        <begin position="276"/>
        <end position="295"/>
    </location>
</feature>
<feature type="transmembrane region" description="Helical" evidence="6">
    <location>
        <begin position="80"/>
        <end position="103"/>
    </location>
</feature>
<keyword evidence="5 6" id="KW-0472">Membrane</keyword>
<dbReference type="GO" id="GO:0016020">
    <property type="term" value="C:membrane"/>
    <property type="evidence" value="ECO:0007669"/>
    <property type="project" value="UniProtKB-SubCell"/>
</dbReference>
<sequence length="435" mass="46954">MSRRLGFPYLTLVVAAFMVGLGNVWKFPAMVIKYGLGGLAVYLASVVVLTGILAVAVETTKRKRYELVEYFDREYGKPSFALLFLIFDVLLLGYYSIVGGWTLSSIILGGIPRGMLWNMGMGLAFLIFLLLILVGGTRWIADFMVASFVLFFVAMSAVVWGMYHNVGQAALADTLSGILVWKGVTLRMALEMASQAAYSLGVGMGFYLVLGAILPRNVSGTRIVAAGAFLDTLMALGGLVLVVAMITIEPSSTTSGSVLLFEDLPLAIRENLGPSMLYAFNFSLFLAAMTSMVPIGEVTGRIIGELMRLPRGYGVFVSLSLAASISIIVSLLSWLGLNPVGLLDGAVSAFILFGGIIEAYAAVKMKDYIPGWLKAWAWMGIPLAGILGLYALVSWCSPGSQVILAVTVLVALGLNEKLKKRLEEMRRRIPGGYYR</sequence>
<dbReference type="OrthoDB" id="99721at2157"/>
<reference evidence="7 8" key="1">
    <citation type="submission" date="2016-03" db="EMBL/GenBank/DDBJ databases">
        <title>Complete genome sequence of Thermococcus profundus strain DT5432.</title>
        <authorList>
            <person name="Oger P.M."/>
        </authorList>
    </citation>
    <scope>NUCLEOTIDE SEQUENCE [LARGE SCALE GENOMIC DNA]</scope>
    <source>
        <strain evidence="7 8">DT 5432</strain>
    </source>
</reference>
<feature type="transmembrane region" description="Helical" evidence="6">
    <location>
        <begin position="399"/>
        <end position="418"/>
    </location>
</feature>
<feature type="transmembrane region" description="Helical" evidence="6">
    <location>
        <begin position="226"/>
        <end position="248"/>
    </location>
</feature>
<dbReference type="NCBIfam" id="NF037979">
    <property type="entry name" value="Na_transp"/>
    <property type="match status" value="1"/>
</dbReference>
<dbReference type="InterPro" id="IPR000175">
    <property type="entry name" value="Na/ntran_symport"/>
</dbReference>
<dbReference type="RefSeq" id="WP_088857039.1">
    <property type="nucleotide sequence ID" value="NZ_CP014862.1"/>
</dbReference>
<feature type="transmembrane region" description="Helical" evidence="6">
    <location>
        <begin position="315"/>
        <end position="336"/>
    </location>
</feature>
<comment type="subcellular location">
    <subcellularLocation>
        <location evidence="1">Membrane</location>
        <topology evidence="1">Multi-pass membrane protein</topology>
    </subcellularLocation>
</comment>
<evidence type="ECO:0000256" key="5">
    <source>
        <dbReference type="ARBA" id="ARBA00023136"/>
    </source>
</evidence>
<evidence type="ECO:0000313" key="7">
    <source>
        <dbReference type="EMBL" id="ASJ01770.1"/>
    </source>
</evidence>
<dbReference type="SUPFAM" id="SSF161070">
    <property type="entry name" value="SNF-like"/>
    <property type="match status" value="1"/>
</dbReference>
<feature type="transmembrane region" description="Helical" evidence="6">
    <location>
        <begin position="196"/>
        <end position="214"/>
    </location>
</feature>
<evidence type="ECO:0000256" key="6">
    <source>
        <dbReference type="SAM" id="Phobius"/>
    </source>
</evidence>
<keyword evidence="4 6" id="KW-1133">Transmembrane helix</keyword>
<evidence type="ECO:0000256" key="3">
    <source>
        <dbReference type="ARBA" id="ARBA00022692"/>
    </source>
</evidence>